<dbReference type="InterPro" id="IPR011519">
    <property type="entry name" value="UnbV_ASPIC"/>
</dbReference>
<gene>
    <name evidence="4" type="ORF">AVJ23_06015</name>
</gene>
<dbReference type="EMBL" id="LPXO01000002">
    <property type="protein sequence ID" value="KUF12123.1"/>
    <property type="molecule type" value="Genomic_DNA"/>
</dbReference>
<evidence type="ECO:0000313" key="5">
    <source>
        <dbReference type="Proteomes" id="UP000054396"/>
    </source>
</evidence>
<dbReference type="Pfam" id="PF07593">
    <property type="entry name" value="UnbV_ASPIC"/>
    <property type="match status" value="1"/>
</dbReference>
<accession>A0A0W7WNG6</accession>
<dbReference type="STRING" id="1685382.AVJ23_06015"/>
<dbReference type="OrthoDB" id="1488578at2"/>
<dbReference type="InterPro" id="IPR027039">
    <property type="entry name" value="Crtac1"/>
</dbReference>
<evidence type="ECO:0000256" key="2">
    <source>
        <dbReference type="SAM" id="SignalP"/>
    </source>
</evidence>
<organism evidence="4 5">
    <name type="scientific">Pseudoponticoccus marisrubri</name>
    <dbReference type="NCBI Taxonomy" id="1685382"/>
    <lineage>
        <taxon>Bacteria</taxon>
        <taxon>Pseudomonadati</taxon>
        <taxon>Pseudomonadota</taxon>
        <taxon>Alphaproteobacteria</taxon>
        <taxon>Rhodobacterales</taxon>
        <taxon>Roseobacteraceae</taxon>
        <taxon>Pseudoponticoccus</taxon>
    </lineage>
</organism>
<sequence>MRRRAAAAALLAGTAVAADPAFTDLSDTLPASHVYDGGWAHFVGGGVAVFDCDGNGYPDLYAAGGEARSHLFVNRTGAPGDAPRFDLAEAPELDLSGVIGAYPLDINGDGHQDLFVLRAGENAVLRGQGDCRFTPAPEAWGLAPGAGWTTAFSAAWGPGEAWPTLAVGNYVDRADPEGPFGTCDDHILLRPAGQRYAAPETIAPGYCTLSMLFTDWSGTGRQDLWISNDRHYYVHDGREQLFRAWPELSAYGPDEGWQPYKLWGMGIASRDITGDARPEIAVTSMADQKLFQLQGDGTAPGFASIAYARGTTAHVPYMGDEGRPSTGWHVQFGDVDNDGRDDLFIAKGNVNQMPSIAVRDPDNLLMQGPDGQFVEKGDVAGIGSFDRGRGGALVDLNRDGRLDLVVVQRRAALKLYRNVTKPTGHWLKLRLSQDAGNVDAVGARIELETGSGRQLREITVGGGHAGGQMGYQHFGLGAARGARLRVRWPDGTVGPWHAVQADRHLHLARGGTPEAVGDTLVPPATDQ</sequence>
<comment type="caution">
    <text evidence="4">The sequence shown here is derived from an EMBL/GenBank/DDBJ whole genome shotgun (WGS) entry which is preliminary data.</text>
</comment>
<evidence type="ECO:0000256" key="1">
    <source>
        <dbReference type="ARBA" id="ARBA00022729"/>
    </source>
</evidence>
<dbReference type="SUPFAM" id="SSF69318">
    <property type="entry name" value="Integrin alpha N-terminal domain"/>
    <property type="match status" value="2"/>
</dbReference>
<feature type="domain" description="ASPIC/UnbV" evidence="3">
    <location>
        <begin position="440"/>
        <end position="505"/>
    </location>
</feature>
<dbReference type="PANTHER" id="PTHR16026">
    <property type="entry name" value="CARTILAGE ACIDIC PROTEIN 1"/>
    <property type="match status" value="1"/>
</dbReference>
<name>A0A0W7WNG6_9RHOB</name>
<keyword evidence="1 2" id="KW-0732">Signal</keyword>
<dbReference type="RefSeq" id="WP_058861242.1">
    <property type="nucleotide sequence ID" value="NZ_LPXO01000002.1"/>
</dbReference>
<dbReference type="PANTHER" id="PTHR16026:SF0">
    <property type="entry name" value="CARTILAGE ACIDIC PROTEIN 1"/>
    <property type="match status" value="1"/>
</dbReference>
<dbReference type="AlphaFoldDB" id="A0A0W7WNG6"/>
<evidence type="ECO:0000313" key="4">
    <source>
        <dbReference type="EMBL" id="KUF12123.1"/>
    </source>
</evidence>
<dbReference type="Gene3D" id="2.130.10.130">
    <property type="entry name" value="Integrin alpha, N-terminal"/>
    <property type="match status" value="1"/>
</dbReference>
<dbReference type="Proteomes" id="UP000054396">
    <property type="component" value="Unassembled WGS sequence"/>
</dbReference>
<keyword evidence="5" id="KW-1185">Reference proteome</keyword>
<reference evidence="4 5" key="1">
    <citation type="submission" date="2015-12" db="EMBL/GenBank/DDBJ databases">
        <authorList>
            <person name="Shamseldin A."/>
            <person name="Moawad H."/>
            <person name="Abd El-Rahim W.M."/>
            <person name="Sadowsky M.J."/>
        </authorList>
    </citation>
    <scope>NUCLEOTIDE SEQUENCE [LARGE SCALE GENOMIC DNA]</scope>
    <source>
        <strain evidence="4 5">SJ5A-1</strain>
    </source>
</reference>
<feature type="chain" id="PRO_5006936516" description="ASPIC/UnbV domain-containing protein" evidence="2">
    <location>
        <begin position="18"/>
        <end position="527"/>
    </location>
</feature>
<evidence type="ECO:0000259" key="3">
    <source>
        <dbReference type="Pfam" id="PF07593"/>
    </source>
</evidence>
<feature type="signal peptide" evidence="2">
    <location>
        <begin position="1"/>
        <end position="17"/>
    </location>
</feature>
<dbReference type="InterPro" id="IPR013517">
    <property type="entry name" value="FG-GAP"/>
</dbReference>
<dbReference type="Pfam" id="PF13517">
    <property type="entry name" value="FG-GAP_3"/>
    <property type="match status" value="2"/>
</dbReference>
<protein>
    <recommendedName>
        <fullName evidence="3">ASPIC/UnbV domain-containing protein</fullName>
    </recommendedName>
</protein>
<dbReference type="InterPro" id="IPR028994">
    <property type="entry name" value="Integrin_alpha_N"/>
</dbReference>
<proteinExistence type="predicted"/>